<reference evidence="2 3" key="1">
    <citation type="submission" date="2024-01" db="EMBL/GenBank/DDBJ databases">
        <title>Genome assemblies of Stephania.</title>
        <authorList>
            <person name="Yang L."/>
        </authorList>
    </citation>
    <scope>NUCLEOTIDE SEQUENCE [LARGE SCALE GENOMIC DNA]</scope>
    <source>
        <strain evidence="2">YNDBR</strain>
        <tissue evidence="2">Leaf</tissue>
    </source>
</reference>
<name>A0AAP0HV59_9MAGN</name>
<evidence type="ECO:0000259" key="1">
    <source>
        <dbReference type="Pfam" id="PF24769"/>
    </source>
</evidence>
<organism evidence="2 3">
    <name type="scientific">Stephania yunnanensis</name>
    <dbReference type="NCBI Taxonomy" id="152371"/>
    <lineage>
        <taxon>Eukaryota</taxon>
        <taxon>Viridiplantae</taxon>
        <taxon>Streptophyta</taxon>
        <taxon>Embryophyta</taxon>
        <taxon>Tracheophyta</taxon>
        <taxon>Spermatophyta</taxon>
        <taxon>Magnoliopsida</taxon>
        <taxon>Ranunculales</taxon>
        <taxon>Menispermaceae</taxon>
        <taxon>Menispermoideae</taxon>
        <taxon>Cissampelideae</taxon>
        <taxon>Stephania</taxon>
    </lineage>
</organism>
<dbReference type="InterPro" id="IPR056253">
    <property type="entry name" value="At2g29880-like_C"/>
</dbReference>
<dbReference type="Proteomes" id="UP001420932">
    <property type="component" value="Unassembled WGS sequence"/>
</dbReference>
<keyword evidence="3" id="KW-1185">Reference proteome</keyword>
<feature type="domain" description="At2g29880-like C-terminal" evidence="1">
    <location>
        <begin position="175"/>
        <end position="219"/>
    </location>
</feature>
<evidence type="ECO:0000313" key="3">
    <source>
        <dbReference type="Proteomes" id="UP001420932"/>
    </source>
</evidence>
<accession>A0AAP0HV59</accession>
<evidence type="ECO:0000313" key="2">
    <source>
        <dbReference type="EMBL" id="KAK9098459.1"/>
    </source>
</evidence>
<comment type="caution">
    <text evidence="2">The sequence shown here is derived from an EMBL/GenBank/DDBJ whole genome shotgun (WGS) entry which is preliminary data.</text>
</comment>
<dbReference type="PANTHER" id="PTHR47864:SF2">
    <property type="entry name" value="MYB_SANT-LIKE DNA-BINDING DOMAIN PROTEIN"/>
    <property type="match status" value="1"/>
</dbReference>
<proteinExistence type="predicted"/>
<dbReference type="EMBL" id="JBBNAF010000011">
    <property type="protein sequence ID" value="KAK9098459.1"/>
    <property type="molecule type" value="Genomic_DNA"/>
</dbReference>
<dbReference type="InterPro" id="IPR055314">
    <property type="entry name" value="At2g29880-like"/>
</dbReference>
<dbReference type="Pfam" id="PF24769">
    <property type="entry name" value="At2g29880_C"/>
    <property type="match status" value="1"/>
</dbReference>
<sequence length="223" mass="25721">MGSRYQKFTASNKVWEEYFKSHPNQRHYQTDTFADYDDLRIIVGNATASGRYSLGLGDDTDARTFEVEETSGDVLEDLTYDYDAEAFVQRNEHQQKNLNQPPTVGSFNAPPTIEPMNLEVHSTVTRKRNRVEKEGNLGSSRNNNFQMDSLNKLTETISSFADKVDRFMARDQGYWKLIKEIPDLSDSTCFKVLELLNARAKKIDFTEMSSEERSKWIAFQLTE</sequence>
<dbReference type="AlphaFoldDB" id="A0AAP0HV59"/>
<dbReference type="PANTHER" id="PTHR47864">
    <property type="entry name" value="TRANSMEMBRANE PROTEIN"/>
    <property type="match status" value="1"/>
</dbReference>
<gene>
    <name evidence="2" type="ORF">Syun_025504</name>
</gene>
<protein>
    <recommendedName>
        <fullName evidence="1">At2g29880-like C-terminal domain-containing protein</fullName>
    </recommendedName>
</protein>